<dbReference type="EMBL" id="VITR01000005">
    <property type="protein sequence ID" value="TWB43280.1"/>
    <property type="molecule type" value="Genomic_DNA"/>
</dbReference>
<feature type="transmembrane region" description="Helical" evidence="1">
    <location>
        <begin position="21"/>
        <end position="41"/>
    </location>
</feature>
<dbReference type="InterPro" id="IPR043750">
    <property type="entry name" value="DUF5695"/>
</dbReference>
<keyword evidence="1" id="KW-0472">Membrane</keyword>
<gene>
    <name evidence="2" type="ORF">FBZ90_10593</name>
</gene>
<sequence length="947" mass="103627">MGLTKDGDKRVTASGPRRRDVMLAAGGVAAGGLTAGSLLAGPARAAKATTPARAHAFALTFKGPGLTSLRAAGDAFDTDYLQPGQTLGAVTLAYRRDAAAPWRTVDTADLTPAHPDQAGPQNHRVVYDIADEAGPALGLALRLGLEDGQLAWQVTLTNRAGGPLEIGDLALPLPLHTEFKAKQQATAAVLKHSFISGHGSFLFWMRSNSVGPYLVMTPERETHFEYWEPRAGARQDSDSPITGYRPYRVFIHAAATGEAMRAAGGRWRQPLTSLTLAPGEARRFGARFTWADSYAGVRDTLVTQGGMDVEVAQGMTLPTDLPGRIALRTLDSIDAIEAEYPDQTTILDLGTRNGRRVYELRFRRLGENRLTIRHGNGRATHLEFFATEPVETLINKRAAFIAAHQHRDPAKWYNGLLAEWNMETQTLLGPDNYDRITGWRIYEVTCDDPGLSKPAYLASKNAEHPVQAEVTALDDYVQHFVWGGLQRTTEEDDSYALYGIPDWKKNRESADPGPKGRKHYWRPYDYPHIITMYLGLYRVATRHPGVTTRLDAATYLERAYGTTRALFTIPMKIAQWSAYETGFYNEVVIPELIEALDAAGRTAQAAELRGHWVRKVAFFINGKPDLFGSEYPFDSTGFESTQALARYALDHAGQPGFPVTPAAARRFADAQIAANLFCRGVIEPAYYYLGSDYRAAGGDAFTLTYMAQMGGWALADHALNDTALNDTEDAGAASAQLRLAWTSFMSAWALVNSGTAESGYGYWYPGQANDGASGGGFEPASHGTTWLGQPHHRGSWYYSSESDLGFCGALRMAATLVSDDPVFGRFCFGGTLAEANGWLTITPRDGVRRRLHARLQHARLTRQRLDLEVRGARFAPSDSIAWHPTDARLRLTLDGEAQRQPPTLRLRGLPKGRYRVTGGGAVEVAAEAAWVTVTLSAGMREVAVERA</sequence>
<evidence type="ECO:0000313" key="3">
    <source>
        <dbReference type="Proteomes" id="UP000315751"/>
    </source>
</evidence>
<reference evidence="2 3" key="1">
    <citation type="submission" date="2019-06" db="EMBL/GenBank/DDBJ databases">
        <title>Genomic Encyclopedia of Type Strains, Phase IV (KMG-V): Genome sequencing to study the core and pangenomes of soil and plant-associated prokaryotes.</title>
        <authorList>
            <person name="Whitman W."/>
        </authorList>
    </citation>
    <scope>NUCLEOTIDE SEQUENCE [LARGE SCALE GENOMIC DNA]</scope>
    <source>
        <strain evidence="2 3">BR 11622</strain>
    </source>
</reference>
<keyword evidence="3" id="KW-1185">Reference proteome</keyword>
<dbReference type="PROSITE" id="PS51318">
    <property type="entry name" value="TAT"/>
    <property type="match status" value="1"/>
</dbReference>
<keyword evidence="1" id="KW-0812">Transmembrane</keyword>
<evidence type="ECO:0000313" key="2">
    <source>
        <dbReference type="EMBL" id="TWB43280.1"/>
    </source>
</evidence>
<name>A0A560HCZ1_9PROT</name>
<organism evidence="2 3">
    <name type="scientific">Nitrospirillum amazonense</name>
    <dbReference type="NCBI Taxonomy" id="28077"/>
    <lineage>
        <taxon>Bacteria</taxon>
        <taxon>Pseudomonadati</taxon>
        <taxon>Pseudomonadota</taxon>
        <taxon>Alphaproteobacteria</taxon>
        <taxon>Rhodospirillales</taxon>
        <taxon>Azospirillaceae</taxon>
        <taxon>Nitrospirillum</taxon>
    </lineage>
</organism>
<dbReference type="Pfam" id="PF18951">
    <property type="entry name" value="DUF5695"/>
    <property type="match status" value="1"/>
</dbReference>
<keyword evidence="1" id="KW-1133">Transmembrane helix</keyword>
<evidence type="ECO:0000256" key="1">
    <source>
        <dbReference type="SAM" id="Phobius"/>
    </source>
</evidence>
<protein>
    <submittedName>
        <fullName evidence="2">Uncharacterized protein</fullName>
    </submittedName>
</protein>
<proteinExistence type="predicted"/>
<accession>A0A560HCZ1</accession>
<comment type="caution">
    <text evidence="2">The sequence shown here is derived from an EMBL/GenBank/DDBJ whole genome shotgun (WGS) entry which is preliminary data.</text>
</comment>
<dbReference type="InterPro" id="IPR006311">
    <property type="entry name" value="TAT_signal"/>
</dbReference>
<dbReference type="RefSeq" id="WP_186455702.1">
    <property type="nucleotide sequence ID" value="NZ_VITR01000005.1"/>
</dbReference>
<dbReference type="AlphaFoldDB" id="A0A560HCZ1"/>
<dbReference type="Proteomes" id="UP000315751">
    <property type="component" value="Unassembled WGS sequence"/>
</dbReference>